<comment type="caution">
    <text evidence="2">The sequence shown here is derived from an EMBL/GenBank/DDBJ whole genome shotgun (WGS) entry which is preliminary data.</text>
</comment>
<dbReference type="NCBIfam" id="NF033550">
    <property type="entry name" value="transpos_ISL3"/>
    <property type="match status" value="1"/>
</dbReference>
<evidence type="ECO:0000313" key="2">
    <source>
        <dbReference type="EMBL" id="GEP25376.1"/>
    </source>
</evidence>
<keyword evidence="3" id="KW-1185">Reference proteome</keyword>
<reference evidence="2 3" key="1">
    <citation type="submission" date="2019-07" db="EMBL/GenBank/DDBJ databases">
        <title>Whole genome shotgun sequence of Lactobacillus diolivorans NBRC 107869.</title>
        <authorList>
            <person name="Hosoyama A."/>
            <person name="Uohara A."/>
            <person name="Ohji S."/>
            <person name="Ichikawa N."/>
        </authorList>
    </citation>
    <scope>NUCLEOTIDE SEQUENCE [LARGE SCALE GENOMIC DNA]</scope>
    <source>
        <strain evidence="2 3">NBRC 107869</strain>
    </source>
</reference>
<dbReference type="InterPro" id="IPR047951">
    <property type="entry name" value="Transpos_ISL3"/>
</dbReference>
<dbReference type="InterPro" id="IPR002560">
    <property type="entry name" value="Transposase_DDE"/>
</dbReference>
<proteinExistence type="predicted"/>
<sequence>MNDDTTKLLLNIADDHLEIESSVRRADGAIRLTGRLDYRPRACAHCGIVNQGQIIRYGWRQTTVRFAKIQDNDVLLHLRRRNFYCKEYQRTFLAQTPLVPRHCTISNPTRQACLEKLAEPVSLKHIANELSTSDTFVGRQLMRAERDFQPNWHYLPTVILMDEVKTTKSATDAMSFEFMDAETHELIDLLAFRTIHRLETYFRQYDQAAREGVTMIVTDMNYTYPKLIQTVFPNAVVVIDKFHIIQALNRAFNKTRIRLMKQLNKTSRDYRALKRYWKLLLVPTEKLNFEHFHKWTNFPYWMAATDVVHKLLTLDPELKRTYEVLNQIRTAIQNRDWANYNAAFWQTTGCSEEMQATIQTLQEHHDEIHQTLLNHYSNGPLEGTNNRIKAIKRAGFGYRGFFRFRTRVLYVLRIHTKKALITK</sequence>
<feature type="domain" description="Transposase IS204/IS1001/IS1096/IS1165 DDE" evidence="1">
    <location>
        <begin position="160"/>
        <end position="408"/>
    </location>
</feature>
<accession>A0ABQ0XH46</accession>
<dbReference type="Pfam" id="PF01610">
    <property type="entry name" value="DDE_Tnp_ISL3"/>
    <property type="match status" value="1"/>
</dbReference>
<organism evidence="2 3">
    <name type="scientific">Lentilactobacillus diolivorans</name>
    <dbReference type="NCBI Taxonomy" id="179838"/>
    <lineage>
        <taxon>Bacteria</taxon>
        <taxon>Bacillati</taxon>
        <taxon>Bacillota</taxon>
        <taxon>Bacilli</taxon>
        <taxon>Lactobacillales</taxon>
        <taxon>Lactobacillaceae</taxon>
        <taxon>Lentilactobacillus</taxon>
    </lineage>
</organism>
<evidence type="ECO:0000259" key="1">
    <source>
        <dbReference type="Pfam" id="PF01610"/>
    </source>
</evidence>
<dbReference type="Proteomes" id="UP000321409">
    <property type="component" value="Unassembled WGS sequence"/>
</dbReference>
<dbReference type="EMBL" id="BKAB01000129">
    <property type="protein sequence ID" value="GEP25376.1"/>
    <property type="molecule type" value="Genomic_DNA"/>
</dbReference>
<protein>
    <submittedName>
        <fullName evidence="2">ISL3 family transposase</fullName>
    </submittedName>
</protein>
<dbReference type="PANTHER" id="PTHR33498">
    <property type="entry name" value="TRANSPOSASE FOR INSERTION SEQUENCE ELEMENT IS1557"/>
    <property type="match status" value="1"/>
</dbReference>
<evidence type="ECO:0000313" key="3">
    <source>
        <dbReference type="Proteomes" id="UP000321409"/>
    </source>
</evidence>
<dbReference type="PANTHER" id="PTHR33498:SF1">
    <property type="entry name" value="TRANSPOSASE FOR INSERTION SEQUENCE ELEMENT IS1557"/>
    <property type="match status" value="1"/>
</dbReference>
<name>A0ABQ0XH46_9LACO</name>
<gene>
    <name evidence="2" type="ORF">LDI01_29690</name>
</gene>